<sequence>MENADWIPADDFCSYHQVSLAFVSELAYAGLIEITVVDQQQCIPVNQLRELERFTRLHAQLGINEEGVEAIAHLLHQVDVLQKEVHQLRQQLNWYQQGGLPH</sequence>
<dbReference type="EMBL" id="BMIB01000001">
    <property type="protein sequence ID" value="GGH57438.1"/>
    <property type="molecule type" value="Genomic_DNA"/>
</dbReference>
<evidence type="ECO:0000313" key="1">
    <source>
        <dbReference type="EMBL" id="GGH57438.1"/>
    </source>
</evidence>
<reference evidence="1" key="1">
    <citation type="journal article" date="2014" name="Int. J. Syst. Evol. Microbiol.">
        <title>Complete genome sequence of Corynebacterium casei LMG S-19264T (=DSM 44701T), isolated from a smear-ripened cheese.</title>
        <authorList>
            <consortium name="US DOE Joint Genome Institute (JGI-PGF)"/>
            <person name="Walter F."/>
            <person name="Albersmeier A."/>
            <person name="Kalinowski J."/>
            <person name="Ruckert C."/>
        </authorList>
    </citation>
    <scope>NUCLEOTIDE SEQUENCE</scope>
    <source>
        <strain evidence="1">CGMCC 1.15290</strain>
    </source>
</reference>
<name>A0A917IKV1_9BACT</name>
<dbReference type="AlphaFoldDB" id="A0A917IKV1"/>
<organism evidence="1 2">
    <name type="scientific">Filimonas zeae</name>
    <dbReference type="NCBI Taxonomy" id="1737353"/>
    <lineage>
        <taxon>Bacteria</taxon>
        <taxon>Pseudomonadati</taxon>
        <taxon>Bacteroidota</taxon>
        <taxon>Chitinophagia</taxon>
        <taxon>Chitinophagales</taxon>
        <taxon>Chitinophagaceae</taxon>
        <taxon>Filimonas</taxon>
    </lineage>
</organism>
<evidence type="ECO:0000313" key="2">
    <source>
        <dbReference type="Proteomes" id="UP000627292"/>
    </source>
</evidence>
<dbReference type="RefSeq" id="WP_188949839.1">
    <property type="nucleotide sequence ID" value="NZ_BMIB01000001.1"/>
</dbReference>
<dbReference type="Pfam" id="PF13591">
    <property type="entry name" value="MerR_2"/>
    <property type="match status" value="1"/>
</dbReference>
<protein>
    <recommendedName>
        <fullName evidence="3">MerR HTH family regulatory protein</fullName>
    </recommendedName>
</protein>
<dbReference type="Proteomes" id="UP000627292">
    <property type="component" value="Unassembled WGS sequence"/>
</dbReference>
<gene>
    <name evidence="1" type="ORF">GCM10011379_02130</name>
</gene>
<reference evidence="1" key="2">
    <citation type="submission" date="2020-09" db="EMBL/GenBank/DDBJ databases">
        <authorList>
            <person name="Sun Q."/>
            <person name="Zhou Y."/>
        </authorList>
    </citation>
    <scope>NUCLEOTIDE SEQUENCE</scope>
    <source>
        <strain evidence="1">CGMCC 1.15290</strain>
    </source>
</reference>
<accession>A0A917IKV1</accession>
<comment type="caution">
    <text evidence="1">The sequence shown here is derived from an EMBL/GenBank/DDBJ whole genome shotgun (WGS) entry which is preliminary data.</text>
</comment>
<keyword evidence="2" id="KW-1185">Reference proteome</keyword>
<proteinExistence type="predicted"/>
<evidence type="ECO:0008006" key="3">
    <source>
        <dbReference type="Google" id="ProtNLM"/>
    </source>
</evidence>
<dbReference type="Gene3D" id="1.10.1660.10">
    <property type="match status" value="1"/>
</dbReference>